<dbReference type="SUPFAM" id="SSF53697">
    <property type="entry name" value="SIS domain"/>
    <property type="match status" value="1"/>
</dbReference>
<comment type="catalytic activity">
    <reaction evidence="4">
        <text>alpha-D-glucose 6-phosphate = beta-D-fructose 6-phosphate</text>
        <dbReference type="Rhea" id="RHEA:11816"/>
        <dbReference type="ChEBI" id="CHEBI:57634"/>
        <dbReference type="ChEBI" id="CHEBI:58225"/>
        <dbReference type="EC" id="5.3.1.9"/>
    </reaction>
</comment>
<name>A0A1G2TX71_9BACT</name>
<dbReference type="InterPro" id="IPR001672">
    <property type="entry name" value="G6P_Isomerase"/>
</dbReference>
<evidence type="ECO:0000256" key="4">
    <source>
        <dbReference type="RuleBase" id="RU000612"/>
    </source>
</evidence>
<dbReference type="EMBL" id="MHWB01000009">
    <property type="protein sequence ID" value="OHB01901.1"/>
    <property type="molecule type" value="Genomic_DNA"/>
</dbReference>
<dbReference type="InterPro" id="IPR046348">
    <property type="entry name" value="SIS_dom_sf"/>
</dbReference>
<dbReference type="GO" id="GO:0005829">
    <property type="term" value="C:cytosol"/>
    <property type="evidence" value="ECO:0007669"/>
    <property type="project" value="TreeGrafter"/>
</dbReference>
<gene>
    <name evidence="5" type="ORF">A3A96_00475</name>
</gene>
<dbReference type="Gene3D" id="3.40.50.10490">
    <property type="entry name" value="Glucose-6-phosphate isomerase like protein, domain 1"/>
    <property type="match status" value="3"/>
</dbReference>
<protein>
    <recommendedName>
        <fullName evidence="4">Glucose-6-phosphate isomerase</fullName>
        <ecNumber evidence="4">5.3.1.9</ecNumber>
    </recommendedName>
</protein>
<evidence type="ECO:0000256" key="1">
    <source>
        <dbReference type="ARBA" id="ARBA00022432"/>
    </source>
</evidence>
<keyword evidence="2 4" id="KW-0324">Glycolysis</keyword>
<dbReference type="STRING" id="1802758.A3A96_00475"/>
<dbReference type="EC" id="5.3.1.9" evidence="4"/>
<organism evidence="5 6">
    <name type="scientific">Candidatus Zambryskibacteria bacterium RIFCSPLOWO2_01_FULL_39_39</name>
    <dbReference type="NCBI Taxonomy" id="1802758"/>
    <lineage>
        <taxon>Bacteria</taxon>
        <taxon>Candidatus Zambryskiibacteriota</taxon>
    </lineage>
</organism>
<dbReference type="PROSITE" id="PS51463">
    <property type="entry name" value="P_GLUCOSE_ISOMERASE_3"/>
    <property type="match status" value="1"/>
</dbReference>
<dbReference type="PANTHER" id="PTHR11469">
    <property type="entry name" value="GLUCOSE-6-PHOSPHATE ISOMERASE"/>
    <property type="match status" value="1"/>
</dbReference>
<reference evidence="5 6" key="1">
    <citation type="journal article" date="2016" name="Nat. Commun.">
        <title>Thousands of microbial genomes shed light on interconnected biogeochemical processes in an aquifer system.</title>
        <authorList>
            <person name="Anantharaman K."/>
            <person name="Brown C.T."/>
            <person name="Hug L.A."/>
            <person name="Sharon I."/>
            <person name="Castelle C.J."/>
            <person name="Probst A.J."/>
            <person name="Thomas B.C."/>
            <person name="Singh A."/>
            <person name="Wilkins M.J."/>
            <person name="Karaoz U."/>
            <person name="Brodie E.L."/>
            <person name="Williams K.H."/>
            <person name="Hubbard S.S."/>
            <person name="Banfield J.F."/>
        </authorList>
    </citation>
    <scope>NUCLEOTIDE SEQUENCE [LARGE SCALE GENOMIC DNA]</scope>
</reference>
<dbReference type="GO" id="GO:0097367">
    <property type="term" value="F:carbohydrate derivative binding"/>
    <property type="evidence" value="ECO:0007669"/>
    <property type="project" value="InterPro"/>
</dbReference>
<dbReference type="GO" id="GO:0006094">
    <property type="term" value="P:gluconeogenesis"/>
    <property type="evidence" value="ECO:0007669"/>
    <property type="project" value="UniProtKB-KW"/>
</dbReference>
<keyword evidence="3 4" id="KW-0413">Isomerase</keyword>
<evidence type="ECO:0000256" key="3">
    <source>
        <dbReference type="ARBA" id="ARBA00023235"/>
    </source>
</evidence>
<proteinExistence type="inferred from homology"/>
<dbReference type="PANTHER" id="PTHR11469:SF1">
    <property type="entry name" value="GLUCOSE-6-PHOSPHATE ISOMERASE"/>
    <property type="match status" value="1"/>
</dbReference>
<sequence length="331" mass="37505">MEKYQNSKFIFVVGIGGSDLASKAVWNALTLHKKDVEKKIFFLESPDVNEYDKLKNLVQTEIANLEDVILIAVSKSGKTMETLESFRKTFDILSEKFGASTNERVVVISSKNSQLWNLAEEKGIEKLPWEGETGGRFSAFTTPHITILSIAGLDANAFVEGGKEMAKECEDETVNNKSLILAKNIFDNYKKGVEILDFFIFNSELEDLGKWCRQLIAESLSTLTPTVSIGPTDLHSMLELYLGGPKNRFTIFLMSLKEIGNSINESTYEKTVRAYEEATLPFEKYEMPEINERELGKFMALMIEVTLSLAEMLQINPYDQPRVEEYKEKLI</sequence>
<dbReference type="GO" id="GO:0051156">
    <property type="term" value="P:glucose 6-phosphate metabolic process"/>
    <property type="evidence" value="ECO:0007669"/>
    <property type="project" value="TreeGrafter"/>
</dbReference>
<dbReference type="PRINTS" id="PR00662">
    <property type="entry name" value="G6PISOMERASE"/>
</dbReference>
<evidence type="ECO:0000313" key="6">
    <source>
        <dbReference type="Proteomes" id="UP000177707"/>
    </source>
</evidence>
<dbReference type="GO" id="GO:0006096">
    <property type="term" value="P:glycolytic process"/>
    <property type="evidence" value="ECO:0007669"/>
    <property type="project" value="UniProtKB-UniPathway"/>
</dbReference>
<dbReference type="InterPro" id="IPR035482">
    <property type="entry name" value="SIS_PGI_2"/>
</dbReference>
<dbReference type="Proteomes" id="UP000177707">
    <property type="component" value="Unassembled WGS sequence"/>
</dbReference>
<evidence type="ECO:0000313" key="5">
    <source>
        <dbReference type="EMBL" id="OHB01901.1"/>
    </source>
</evidence>
<comment type="caution">
    <text evidence="5">The sequence shown here is derived from an EMBL/GenBank/DDBJ whole genome shotgun (WGS) entry which is preliminary data.</text>
</comment>
<dbReference type="AlphaFoldDB" id="A0A1G2TX71"/>
<dbReference type="GO" id="GO:0048029">
    <property type="term" value="F:monosaccharide binding"/>
    <property type="evidence" value="ECO:0007669"/>
    <property type="project" value="TreeGrafter"/>
</dbReference>
<evidence type="ECO:0000256" key="2">
    <source>
        <dbReference type="ARBA" id="ARBA00023152"/>
    </source>
</evidence>
<keyword evidence="1 4" id="KW-0312">Gluconeogenesis</keyword>
<dbReference type="GO" id="GO:0004347">
    <property type="term" value="F:glucose-6-phosphate isomerase activity"/>
    <property type="evidence" value="ECO:0007669"/>
    <property type="project" value="UniProtKB-EC"/>
</dbReference>
<accession>A0A1G2TX71</accession>
<comment type="pathway">
    <text evidence="4">Carbohydrate degradation; glycolysis; D-glyceraldehyde 3-phosphate and glycerone phosphate from D-glucose: step 2/4.</text>
</comment>
<comment type="similarity">
    <text evidence="4">Belongs to the GPI family.</text>
</comment>
<dbReference type="CDD" id="cd05016">
    <property type="entry name" value="SIS_PGI_2"/>
    <property type="match status" value="1"/>
</dbReference>
<dbReference type="UniPathway" id="UPA00109">
    <property type="reaction ID" value="UER00181"/>
</dbReference>
<dbReference type="Pfam" id="PF00342">
    <property type="entry name" value="PGI"/>
    <property type="match status" value="1"/>
</dbReference>